<feature type="region of interest" description="Disordered" evidence="11">
    <location>
        <begin position="145"/>
        <end position="175"/>
    </location>
</feature>
<sequence length="175" mass="19337">MEIMKQTVVALTWTMKDSLGEVLDTLDEPVEFYVGGEDLLPSIESALLGKREGETLSLYLEPEHAFGDYDENLVYLEARHLFPEEMEEGMVLEGRSLPVGAVSDVDADILLSVTEIYPEHVVLDGNHPLAGIALQLEITIKSVRPSSADEQRRGSTGIGFFKISPDEDLKPPTLH</sequence>
<dbReference type="Proteomes" id="UP000306236">
    <property type="component" value="Unassembled WGS sequence"/>
</dbReference>
<evidence type="ECO:0000256" key="6">
    <source>
        <dbReference type="ARBA" id="ARBA00023186"/>
    </source>
</evidence>
<dbReference type="InterPro" id="IPR046357">
    <property type="entry name" value="PPIase_dom_sf"/>
</dbReference>
<comment type="similarity">
    <text evidence="3 10">Belongs to the FKBP-type PPIase family.</text>
</comment>
<dbReference type="EC" id="5.2.1.8" evidence="10"/>
<dbReference type="RefSeq" id="WP_136404891.1">
    <property type="nucleotide sequence ID" value="NZ_JARXRQ010000008.1"/>
</dbReference>
<organism evidence="13 14">
    <name type="scientific">Lampropedia aestuarii</name>
    <dbReference type="NCBI Taxonomy" id="2562762"/>
    <lineage>
        <taxon>Bacteria</taxon>
        <taxon>Pseudomonadati</taxon>
        <taxon>Pseudomonadota</taxon>
        <taxon>Betaproteobacteria</taxon>
        <taxon>Burkholderiales</taxon>
        <taxon>Comamonadaceae</taxon>
        <taxon>Lampropedia</taxon>
    </lineage>
</organism>
<evidence type="ECO:0000256" key="9">
    <source>
        <dbReference type="PROSITE-ProRule" id="PRU00277"/>
    </source>
</evidence>
<evidence type="ECO:0000256" key="11">
    <source>
        <dbReference type="SAM" id="MobiDB-lite"/>
    </source>
</evidence>
<dbReference type="OrthoDB" id="9808891at2"/>
<comment type="function">
    <text evidence="8">Also involved in hydrogenase metallocenter assembly, probably by participating in the nickel insertion step. This function in hydrogenase biosynthesis requires chaperone activity and the presence of the metal-binding domain, but not PPIase activity.</text>
</comment>
<feature type="domain" description="PPIase FKBP-type" evidence="12">
    <location>
        <begin position="4"/>
        <end position="90"/>
    </location>
</feature>
<evidence type="ECO:0000256" key="8">
    <source>
        <dbReference type="ARBA" id="ARBA00037071"/>
    </source>
</evidence>
<comment type="subcellular location">
    <subcellularLocation>
        <location evidence="2">Cytoplasm</location>
    </subcellularLocation>
</comment>
<reference evidence="13 14" key="1">
    <citation type="submission" date="2019-04" db="EMBL/GenBank/DDBJ databases">
        <title>Lampropedia sp YIM MLB12 draf genome.</title>
        <authorList>
            <person name="Wang Y.-X."/>
        </authorList>
    </citation>
    <scope>NUCLEOTIDE SEQUENCE [LARGE SCALE GENOMIC DNA]</scope>
    <source>
        <strain evidence="13 14">YIM MLB12</strain>
    </source>
</reference>
<dbReference type="PANTHER" id="PTHR47861">
    <property type="entry name" value="FKBP-TYPE PEPTIDYL-PROLYL CIS-TRANS ISOMERASE SLYD"/>
    <property type="match status" value="1"/>
</dbReference>
<keyword evidence="7 9" id="KW-0413">Isomerase</keyword>
<dbReference type="PROSITE" id="PS50059">
    <property type="entry name" value="FKBP_PPIASE"/>
    <property type="match status" value="1"/>
</dbReference>
<dbReference type="SUPFAM" id="SSF54534">
    <property type="entry name" value="FKBP-like"/>
    <property type="match status" value="1"/>
</dbReference>
<evidence type="ECO:0000256" key="10">
    <source>
        <dbReference type="RuleBase" id="RU003915"/>
    </source>
</evidence>
<keyword evidence="4" id="KW-0963">Cytoplasm</keyword>
<dbReference type="PANTHER" id="PTHR47861:SF3">
    <property type="entry name" value="FKBP-TYPE PEPTIDYL-PROLYL CIS-TRANS ISOMERASE SLYD"/>
    <property type="match status" value="1"/>
</dbReference>
<feature type="compositionally biased region" description="Basic and acidic residues" evidence="11">
    <location>
        <begin position="164"/>
        <end position="175"/>
    </location>
</feature>
<dbReference type="InterPro" id="IPR001179">
    <property type="entry name" value="PPIase_FKBP_dom"/>
</dbReference>
<evidence type="ECO:0000256" key="7">
    <source>
        <dbReference type="ARBA" id="ARBA00023235"/>
    </source>
</evidence>
<evidence type="ECO:0000256" key="2">
    <source>
        <dbReference type="ARBA" id="ARBA00004496"/>
    </source>
</evidence>
<dbReference type="AlphaFoldDB" id="A0A4S5C0T5"/>
<name>A0A4S5C0T5_9BURK</name>
<evidence type="ECO:0000313" key="14">
    <source>
        <dbReference type="Proteomes" id="UP000306236"/>
    </source>
</evidence>
<evidence type="ECO:0000256" key="4">
    <source>
        <dbReference type="ARBA" id="ARBA00022490"/>
    </source>
</evidence>
<protein>
    <recommendedName>
        <fullName evidence="10">Peptidyl-prolyl cis-trans isomerase</fullName>
        <ecNumber evidence="10">5.2.1.8</ecNumber>
    </recommendedName>
</protein>
<dbReference type="EMBL" id="SSWX01000002">
    <property type="protein sequence ID" value="THJ35986.1"/>
    <property type="molecule type" value="Genomic_DNA"/>
</dbReference>
<evidence type="ECO:0000313" key="13">
    <source>
        <dbReference type="EMBL" id="THJ35986.1"/>
    </source>
</evidence>
<evidence type="ECO:0000256" key="3">
    <source>
        <dbReference type="ARBA" id="ARBA00006577"/>
    </source>
</evidence>
<keyword evidence="6" id="KW-0143">Chaperone</keyword>
<evidence type="ECO:0000256" key="1">
    <source>
        <dbReference type="ARBA" id="ARBA00000971"/>
    </source>
</evidence>
<evidence type="ECO:0000259" key="12">
    <source>
        <dbReference type="PROSITE" id="PS50059"/>
    </source>
</evidence>
<accession>A0A4S5C0T5</accession>
<dbReference type="Pfam" id="PF00254">
    <property type="entry name" value="FKBP_C"/>
    <property type="match status" value="1"/>
</dbReference>
<comment type="catalytic activity">
    <reaction evidence="1 9 10">
        <text>[protein]-peptidylproline (omega=180) = [protein]-peptidylproline (omega=0)</text>
        <dbReference type="Rhea" id="RHEA:16237"/>
        <dbReference type="Rhea" id="RHEA-COMP:10747"/>
        <dbReference type="Rhea" id="RHEA-COMP:10748"/>
        <dbReference type="ChEBI" id="CHEBI:83833"/>
        <dbReference type="ChEBI" id="CHEBI:83834"/>
        <dbReference type="EC" id="5.2.1.8"/>
    </reaction>
</comment>
<dbReference type="GO" id="GO:0042026">
    <property type="term" value="P:protein refolding"/>
    <property type="evidence" value="ECO:0007669"/>
    <property type="project" value="UniProtKB-ARBA"/>
</dbReference>
<proteinExistence type="inferred from homology"/>
<dbReference type="Gene3D" id="3.10.50.40">
    <property type="match status" value="1"/>
</dbReference>
<evidence type="ECO:0000256" key="5">
    <source>
        <dbReference type="ARBA" id="ARBA00023110"/>
    </source>
</evidence>
<dbReference type="GO" id="GO:0005737">
    <property type="term" value="C:cytoplasm"/>
    <property type="evidence" value="ECO:0007669"/>
    <property type="project" value="UniProtKB-SubCell"/>
</dbReference>
<keyword evidence="14" id="KW-1185">Reference proteome</keyword>
<gene>
    <name evidence="13" type="ORF">E8K88_01530</name>
</gene>
<dbReference type="GO" id="GO:0003755">
    <property type="term" value="F:peptidyl-prolyl cis-trans isomerase activity"/>
    <property type="evidence" value="ECO:0007669"/>
    <property type="project" value="UniProtKB-UniRule"/>
</dbReference>
<keyword evidence="5 9" id="KW-0697">Rotamase</keyword>
<comment type="caution">
    <text evidence="13">The sequence shown here is derived from an EMBL/GenBank/DDBJ whole genome shotgun (WGS) entry which is preliminary data.</text>
</comment>